<keyword evidence="1" id="KW-0732">Signal</keyword>
<feature type="signal peptide" evidence="1">
    <location>
        <begin position="1"/>
        <end position="18"/>
    </location>
</feature>
<evidence type="ECO:0000313" key="2">
    <source>
        <dbReference type="EMBL" id="CZT53322.1"/>
    </source>
</evidence>
<dbReference type="AlphaFoldDB" id="A0A1E1MW59"/>
<name>A0A1E1MW59_RHYSE</name>
<dbReference type="Proteomes" id="UP000177625">
    <property type="component" value="Unassembled WGS sequence"/>
</dbReference>
<reference evidence="3" key="1">
    <citation type="submission" date="2016-03" db="EMBL/GenBank/DDBJ databases">
        <authorList>
            <person name="Guldener U."/>
        </authorList>
    </citation>
    <scope>NUCLEOTIDE SEQUENCE [LARGE SCALE GENOMIC DNA]</scope>
</reference>
<evidence type="ECO:0008006" key="4">
    <source>
        <dbReference type="Google" id="ProtNLM"/>
    </source>
</evidence>
<evidence type="ECO:0000313" key="3">
    <source>
        <dbReference type="Proteomes" id="UP000177625"/>
    </source>
</evidence>
<gene>
    <name evidence="2" type="ORF">RSE6_14815</name>
</gene>
<dbReference type="Pfam" id="PF11917">
    <property type="entry name" value="DUF3435"/>
    <property type="match status" value="1"/>
</dbReference>
<accession>A0A1E1MW59</accession>
<keyword evidence="3" id="KW-1185">Reference proteome</keyword>
<dbReference type="EMBL" id="FJVC01000722">
    <property type="protein sequence ID" value="CZT53322.1"/>
    <property type="molecule type" value="Genomic_DNA"/>
</dbReference>
<sequence>MQSTGTILSVLAVPVVLGNGYNKALTPEERRHAIGNSSDIYERYYMLSFINADCQAIYLGTTRREDLIRAVGRLQRHDDAPDKLTNA</sequence>
<protein>
    <recommendedName>
        <fullName evidence="4">GIY-YIG domain-containing protein</fullName>
    </recommendedName>
</protein>
<organism evidence="2 3">
    <name type="scientific">Rhynchosporium secalis</name>
    <name type="common">Barley scald fungus</name>
    <dbReference type="NCBI Taxonomy" id="38038"/>
    <lineage>
        <taxon>Eukaryota</taxon>
        <taxon>Fungi</taxon>
        <taxon>Dikarya</taxon>
        <taxon>Ascomycota</taxon>
        <taxon>Pezizomycotina</taxon>
        <taxon>Leotiomycetes</taxon>
        <taxon>Helotiales</taxon>
        <taxon>Ploettnerulaceae</taxon>
        <taxon>Rhynchosporium</taxon>
    </lineage>
</organism>
<feature type="chain" id="PRO_5009448797" description="GIY-YIG domain-containing protein" evidence="1">
    <location>
        <begin position="19"/>
        <end position="87"/>
    </location>
</feature>
<dbReference type="InterPro" id="IPR021842">
    <property type="entry name" value="DUF3435"/>
</dbReference>
<proteinExistence type="predicted"/>
<evidence type="ECO:0000256" key="1">
    <source>
        <dbReference type="SAM" id="SignalP"/>
    </source>
</evidence>